<evidence type="ECO:0000256" key="1">
    <source>
        <dbReference type="SAM" id="MobiDB-lite"/>
    </source>
</evidence>
<dbReference type="Proteomes" id="UP000592294">
    <property type="component" value="Unassembled WGS sequence"/>
</dbReference>
<dbReference type="EMBL" id="JABZEO010000022">
    <property type="protein sequence ID" value="NVZ11434.1"/>
    <property type="molecule type" value="Genomic_DNA"/>
</dbReference>
<accession>A0A850RBP9</accession>
<dbReference type="RefSeq" id="WP_176978133.1">
    <property type="nucleotide sequence ID" value="NZ_JABZEO010000022.1"/>
</dbReference>
<name>A0A850RBP9_9GAMM</name>
<gene>
    <name evidence="2" type="ORF">HW932_19465</name>
</gene>
<feature type="region of interest" description="Disordered" evidence="1">
    <location>
        <begin position="374"/>
        <end position="402"/>
    </location>
</feature>
<feature type="compositionally biased region" description="Polar residues" evidence="1">
    <location>
        <begin position="374"/>
        <end position="390"/>
    </location>
</feature>
<reference evidence="2 3" key="1">
    <citation type="submission" date="2020-06" db="EMBL/GenBank/DDBJ databases">
        <title>Whole-genome sequence of Allochromatium humboldtianum DSM 21881, type strain.</title>
        <authorList>
            <person name="Kyndt J.A."/>
            <person name="Meyer T.E."/>
        </authorList>
    </citation>
    <scope>NUCLEOTIDE SEQUENCE [LARGE SCALE GENOMIC DNA]</scope>
    <source>
        <strain evidence="2 3">DSM 21881</strain>
    </source>
</reference>
<dbReference type="AlphaFoldDB" id="A0A850RBP9"/>
<protein>
    <submittedName>
        <fullName evidence="2">Uncharacterized protein</fullName>
    </submittedName>
</protein>
<comment type="caution">
    <text evidence="2">The sequence shown here is derived from an EMBL/GenBank/DDBJ whole genome shotgun (WGS) entry which is preliminary data.</text>
</comment>
<keyword evidence="3" id="KW-1185">Reference proteome</keyword>
<evidence type="ECO:0000313" key="2">
    <source>
        <dbReference type="EMBL" id="NVZ11434.1"/>
    </source>
</evidence>
<sequence length="402" mass="46639">MSHSPTPAINQFKLLLLPTSTHKDIEFRQRLQWLDRLASRIAKTKGDLFEFDSNRKKTRFDDPSRYVRVRRLGHDLYQQIQQHFSNKEFICEYLDIYRISPIVSAFLETLDQDSGTAHICFQLSKIAPKNPLEDKYPFTLSAFLYPTKSAKISVQTPITDQETCEAKVTEKNTIQTLNPGQNQALACQYLNTLVDTLRDTFNNTECKSSLKNFRRLSNKNYAGLIELINGLRNHYQDIAAIYVRFEYELTDDCNKRDMYADRQTLVSLKGPLRTMSVGYALKIEHFSNGPILHGILFYRASDTNRLADDVFSIYKYWYEEATSKWGKYPNQKTMNRRYILAQHRTPLPIEIQSMATMITKFDYYAQSKGKGRTFTKSTLPRTVKRQTSARSKSKSSVKVGDQ</sequence>
<evidence type="ECO:0000313" key="3">
    <source>
        <dbReference type="Proteomes" id="UP000592294"/>
    </source>
</evidence>
<organism evidence="2 3">
    <name type="scientific">Allochromatium humboldtianum</name>
    <dbReference type="NCBI Taxonomy" id="504901"/>
    <lineage>
        <taxon>Bacteria</taxon>
        <taxon>Pseudomonadati</taxon>
        <taxon>Pseudomonadota</taxon>
        <taxon>Gammaproteobacteria</taxon>
        <taxon>Chromatiales</taxon>
        <taxon>Chromatiaceae</taxon>
        <taxon>Allochromatium</taxon>
    </lineage>
</organism>
<proteinExistence type="predicted"/>